<proteinExistence type="predicted"/>
<comment type="caution">
    <text evidence="2">The sequence shown here is derived from an EMBL/GenBank/DDBJ whole genome shotgun (WGS) entry which is preliminary data.</text>
</comment>
<feature type="transmembrane region" description="Helical" evidence="1">
    <location>
        <begin position="7"/>
        <end position="27"/>
    </location>
</feature>
<feature type="transmembrane region" description="Helical" evidence="1">
    <location>
        <begin position="47"/>
        <end position="65"/>
    </location>
</feature>
<feature type="transmembrane region" description="Helical" evidence="1">
    <location>
        <begin position="85"/>
        <end position="105"/>
    </location>
</feature>
<protein>
    <recommendedName>
        <fullName evidence="3">O-antigen ligase domain-containing protein</fullName>
    </recommendedName>
</protein>
<name>X1ATH8_9ZZZZ</name>
<reference evidence="2" key="1">
    <citation type="journal article" date="2014" name="Front. Microbiol.">
        <title>High frequency of phylogenetically diverse reductive dehalogenase-homologous genes in deep subseafloor sedimentary metagenomes.</title>
        <authorList>
            <person name="Kawai M."/>
            <person name="Futagami T."/>
            <person name="Toyoda A."/>
            <person name="Takaki Y."/>
            <person name="Nishi S."/>
            <person name="Hori S."/>
            <person name="Arai W."/>
            <person name="Tsubouchi T."/>
            <person name="Morono Y."/>
            <person name="Uchiyama I."/>
            <person name="Ito T."/>
            <person name="Fujiyama A."/>
            <person name="Inagaki F."/>
            <person name="Takami H."/>
        </authorList>
    </citation>
    <scope>NUCLEOTIDE SEQUENCE</scope>
    <source>
        <strain evidence="2">Expedition CK06-06</strain>
    </source>
</reference>
<keyword evidence="1" id="KW-1133">Transmembrane helix</keyword>
<feature type="transmembrane region" description="Helical" evidence="1">
    <location>
        <begin position="111"/>
        <end position="133"/>
    </location>
</feature>
<feature type="transmembrane region" description="Helical" evidence="1">
    <location>
        <begin position="140"/>
        <end position="159"/>
    </location>
</feature>
<gene>
    <name evidence="2" type="ORF">S01H4_00470</name>
</gene>
<dbReference type="EMBL" id="BART01000066">
    <property type="protein sequence ID" value="GAG63161.1"/>
    <property type="molecule type" value="Genomic_DNA"/>
</dbReference>
<evidence type="ECO:0000256" key="1">
    <source>
        <dbReference type="SAM" id="Phobius"/>
    </source>
</evidence>
<feature type="transmembrane region" description="Helical" evidence="1">
    <location>
        <begin position="381"/>
        <end position="398"/>
    </location>
</feature>
<feature type="transmembrane region" description="Helical" evidence="1">
    <location>
        <begin position="236"/>
        <end position="253"/>
    </location>
</feature>
<feature type="transmembrane region" description="Helical" evidence="1">
    <location>
        <begin position="260"/>
        <end position="280"/>
    </location>
</feature>
<dbReference type="AlphaFoldDB" id="X1ATH8"/>
<keyword evidence="1" id="KW-0472">Membrane</keyword>
<sequence length="435" mass="50962">MKTHYKIYFIERLLIFLFLFSFSMPYVRVGFEGLVWPKEYLRNPTHLPTIVEISLIFYFFIILMYKRITLNKLIRALREDEVFRLISILFFYVCIFYPLIKKIIYPISEDVILGMIRLVIVLPLIAYFVGYNINIDKKNILLIFSVIILVGTLQAIAMLKPEWFPVFMLNWTVGIPRPSGFWNLSTQAATFLSIVFCCQLAVLLYIKTISVRIITLFLIFINLFAINRSLQRIQTVAITFLIIFSVFGIYKIPKGHFKKYLRLMMIMLAFFIIIVFVLYISPQIGISIFGSYRYTIIWPSYFNYIFSEPLVLFFGAGLDTPFPDKYWTGVIKKGHAHNQFLGFVKGMGLFMSIILFYLMFKTYIHAKICISSKFLVYYEKMIAFFCIAMLVVIMIISIAEVPLFQGPISIFTFFILGMVNSLYKTNMIKGDEFEK</sequence>
<feature type="transmembrane region" description="Helical" evidence="1">
    <location>
        <begin position="340"/>
        <end position="360"/>
    </location>
</feature>
<accession>X1ATH8</accession>
<evidence type="ECO:0000313" key="2">
    <source>
        <dbReference type="EMBL" id="GAG63161.1"/>
    </source>
</evidence>
<keyword evidence="1" id="KW-0812">Transmembrane</keyword>
<feature type="transmembrane region" description="Helical" evidence="1">
    <location>
        <begin position="404"/>
        <end position="423"/>
    </location>
</feature>
<feature type="transmembrane region" description="Helical" evidence="1">
    <location>
        <begin position="213"/>
        <end position="230"/>
    </location>
</feature>
<evidence type="ECO:0008006" key="3">
    <source>
        <dbReference type="Google" id="ProtNLM"/>
    </source>
</evidence>
<organism evidence="2">
    <name type="scientific">marine sediment metagenome</name>
    <dbReference type="NCBI Taxonomy" id="412755"/>
    <lineage>
        <taxon>unclassified sequences</taxon>
        <taxon>metagenomes</taxon>
        <taxon>ecological metagenomes</taxon>
    </lineage>
</organism>